<evidence type="ECO:0000256" key="2">
    <source>
        <dbReference type="ARBA" id="ARBA00022448"/>
    </source>
</evidence>
<comment type="subcellular location">
    <subcellularLocation>
        <location evidence="1">Cell membrane</location>
        <topology evidence="1">Multi-pass membrane protein</topology>
    </subcellularLocation>
</comment>
<dbReference type="InterPro" id="IPR039421">
    <property type="entry name" value="Type_1_exporter"/>
</dbReference>
<dbReference type="InterPro" id="IPR003593">
    <property type="entry name" value="AAA+_ATPase"/>
</dbReference>
<dbReference type="EMBL" id="ASDZ01000023">
    <property type="protein sequence ID" value="EOK12141.1"/>
    <property type="molecule type" value="Genomic_DNA"/>
</dbReference>
<keyword evidence="3" id="KW-1003">Cell membrane</keyword>
<comment type="caution">
    <text evidence="12">The sequence shown here is derived from an EMBL/GenBank/DDBJ whole genome shotgun (WGS) entry which is preliminary data.</text>
</comment>
<dbReference type="GO" id="GO:0005524">
    <property type="term" value="F:ATP binding"/>
    <property type="evidence" value="ECO:0007669"/>
    <property type="project" value="UniProtKB-KW"/>
</dbReference>
<evidence type="ECO:0000313" key="13">
    <source>
        <dbReference type="Proteomes" id="UP000013638"/>
    </source>
</evidence>
<evidence type="ECO:0000256" key="5">
    <source>
        <dbReference type="ARBA" id="ARBA00022741"/>
    </source>
</evidence>
<dbReference type="PROSITE" id="PS50893">
    <property type="entry name" value="ABC_TRANSPORTER_2"/>
    <property type="match status" value="1"/>
</dbReference>
<dbReference type="AlphaFoldDB" id="R3KFA9"/>
<dbReference type="InterPro" id="IPR017871">
    <property type="entry name" value="ABC_transporter-like_CS"/>
</dbReference>
<dbReference type="FunFam" id="3.40.50.300:FF:000221">
    <property type="entry name" value="Multidrug ABC transporter ATP-binding protein"/>
    <property type="match status" value="1"/>
</dbReference>
<dbReference type="PROSITE" id="PS50929">
    <property type="entry name" value="ABC_TM1F"/>
    <property type="match status" value="1"/>
</dbReference>
<feature type="domain" description="ABC transporter" evidence="10">
    <location>
        <begin position="334"/>
        <end position="569"/>
    </location>
</feature>
<feature type="transmembrane region" description="Helical" evidence="9">
    <location>
        <begin position="125"/>
        <end position="149"/>
    </location>
</feature>
<dbReference type="Gene3D" id="1.20.1560.10">
    <property type="entry name" value="ABC transporter type 1, transmembrane domain"/>
    <property type="match status" value="1"/>
</dbReference>
<dbReference type="SUPFAM" id="SSF90123">
    <property type="entry name" value="ABC transporter transmembrane region"/>
    <property type="match status" value="1"/>
</dbReference>
<keyword evidence="7 9" id="KW-1133">Transmembrane helix</keyword>
<dbReference type="PROSITE" id="PS00211">
    <property type="entry name" value="ABC_TRANSPORTER_1"/>
    <property type="match status" value="1"/>
</dbReference>
<accession>R3KFA9</accession>
<keyword evidence="2" id="KW-0813">Transport</keyword>
<evidence type="ECO:0000256" key="4">
    <source>
        <dbReference type="ARBA" id="ARBA00022692"/>
    </source>
</evidence>
<gene>
    <name evidence="12" type="ORF">WOU_01924</name>
</gene>
<feature type="transmembrane region" description="Helical" evidence="9">
    <location>
        <begin position="278"/>
        <end position="296"/>
    </location>
</feature>
<protein>
    <submittedName>
        <fullName evidence="12">ABC transporter ATP-binding/permease</fullName>
    </submittedName>
</protein>
<evidence type="ECO:0000259" key="11">
    <source>
        <dbReference type="PROSITE" id="PS50929"/>
    </source>
</evidence>
<reference evidence="12 13" key="1">
    <citation type="submission" date="2013-02" db="EMBL/GenBank/DDBJ databases">
        <title>The Genome Sequence of Enterococcus faecalis ATCC_6055.</title>
        <authorList>
            <consortium name="The Broad Institute Genome Sequencing Platform"/>
            <consortium name="The Broad Institute Genome Sequencing Center for Infectious Disease"/>
            <person name="Earl A.M."/>
            <person name="Gilmore M.S."/>
            <person name="Lebreton F."/>
            <person name="Walker B."/>
            <person name="Young S.K."/>
            <person name="Zeng Q."/>
            <person name="Gargeya S."/>
            <person name="Fitzgerald M."/>
            <person name="Haas B."/>
            <person name="Abouelleil A."/>
            <person name="Alvarado L."/>
            <person name="Arachchi H.M."/>
            <person name="Berlin A.M."/>
            <person name="Chapman S.B."/>
            <person name="Dewar J."/>
            <person name="Goldberg J."/>
            <person name="Griggs A."/>
            <person name="Gujja S."/>
            <person name="Hansen M."/>
            <person name="Howarth C."/>
            <person name="Imamovic A."/>
            <person name="Larimer J."/>
            <person name="McCowan C."/>
            <person name="Murphy C."/>
            <person name="Neiman D."/>
            <person name="Pearson M."/>
            <person name="Priest M."/>
            <person name="Roberts A."/>
            <person name="Saif S."/>
            <person name="Shea T."/>
            <person name="Sisk P."/>
            <person name="Sykes S."/>
            <person name="Wortman J."/>
            <person name="Nusbaum C."/>
            <person name="Birren B."/>
        </authorList>
    </citation>
    <scope>NUCLEOTIDE SEQUENCE [LARGE SCALE GENOMIC DNA]</scope>
    <source>
        <strain evidence="12 13">ATCC 6055</strain>
    </source>
</reference>
<keyword evidence="8 9" id="KW-0472">Membrane</keyword>
<proteinExistence type="predicted"/>
<dbReference type="GO" id="GO:0016887">
    <property type="term" value="F:ATP hydrolysis activity"/>
    <property type="evidence" value="ECO:0007669"/>
    <property type="project" value="InterPro"/>
</dbReference>
<evidence type="ECO:0000256" key="7">
    <source>
        <dbReference type="ARBA" id="ARBA00022989"/>
    </source>
</evidence>
<dbReference type="InterPro" id="IPR003439">
    <property type="entry name" value="ABC_transporter-like_ATP-bd"/>
</dbReference>
<name>R3KFA9_ENTFL</name>
<dbReference type="SMART" id="SM00382">
    <property type="entry name" value="AAA"/>
    <property type="match status" value="1"/>
</dbReference>
<dbReference type="SUPFAM" id="SSF52540">
    <property type="entry name" value="P-loop containing nucleoside triphosphate hydrolases"/>
    <property type="match status" value="1"/>
</dbReference>
<feature type="transmembrane region" description="Helical" evidence="9">
    <location>
        <begin position="235"/>
        <end position="258"/>
    </location>
</feature>
<organism evidence="12 13">
    <name type="scientific">Enterococcus faecalis ATCC 6055</name>
    <dbReference type="NCBI Taxonomy" id="1169311"/>
    <lineage>
        <taxon>Bacteria</taxon>
        <taxon>Bacillati</taxon>
        <taxon>Bacillota</taxon>
        <taxon>Bacilli</taxon>
        <taxon>Lactobacillales</taxon>
        <taxon>Enterococcaceae</taxon>
        <taxon>Enterococcus</taxon>
    </lineage>
</organism>
<keyword evidence="6 12" id="KW-0067">ATP-binding</keyword>
<dbReference type="CDD" id="cd18548">
    <property type="entry name" value="ABC_6TM_Tm287_like"/>
    <property type="match status" value="1"/>
</dbReference>
<evidence type="ECO:0000256" key="8">
    <source>
        <dbReference type="ARBA" id="ARBA00023136"/>
    </source>
</evidence>
<dbReference type="Pfam" id="PF00005">
    <property type="entry name" value="ABC_tran"/>
    <property type="match status" value="1"/>
</dbReference>
<dbReference type="Gene3D" id="3.40.50.300">
    <property type="entry name" value="P-loop containing nucleotide triphosphate hydrolases"/>
    <property type="match status" value="1"/>
</dbReference>
<evidence type="ECO:0000256" key="3">
    <source>
        <dbReference type="ARBA" id="ARBA00022475"/>
    </source>
</evidence>
<dbReference type="RefSeq" id="WP_002400807.1">
    <property type="nucleotide sequence ID" value="NZ_KB944862.1"/>
</dbReference>
<evidence type="ECO:0000313" key="12">
    <source>
        <dbReference type="EMBL" id="EOK12141.1"/>
    </source>
</evidence>
<dbReference type="PANTHER" id="PTHR43394:SF1">
    <property type="entry name" value="ATP-BINDING CASSETTE SUB-FAMILY B MEMBER 10, MITOCHONDRIAL"/>
    <property type="match status" value="1"/>
</dbReference>
<dbReference type="PANTHER" id="PTHR43394">
    <property type="entry name" value="ATP-DEPENDENT PERMEASE MDL1, MITOCHONDRIAL"/>
    <property type="match status" value="1"/>
</dbReference>
<dbReference type="GO" id="GO:0005886">
    <property type="term" value="C:plasma membrane"/>
    <property type="evidence" value="ECO:0007669"/>
    <property type="project" value="UniProtKB-SubCell"/>
</dbReference>
<dbReference type="GO" id="GO:0015421">
    <property type="term" value="F:ABC-type oligopeptide transporter activity"/>
    <property type="evidence" value="ECO:0007669"/>
    <property type="project" value="TreeGrafter"/>
</dbReference>
<dbReference type="HOGENOM" id="CLU_000604_84_3_9"/>
<dbReference type="InterPro" id="IPR011527">
    <property type="entry name" value="ABC1_TM_dom"/>
</dbReference>
<evidence type="ECO:0000256" key="6">
    <source>
        <dbReference type="ARBA" id="ARBA00022840"/>
    </source>
</evidence>
<sequence>MKLMKEFIKENKWIVLATTLTICLQIAGTLGVPKLVGKLIDVGIVSGDQQVIKTIGIQMFLVAFIGTIAAIISSYLSALVAAKFGFQVRGLFFKKFQQFSMKNVDKFGSNSLLTRMTNDVDNVQTMIVLFCQLIFPAPIISLFALVMTFSYSVSLAWVTLASIVFYLVVVYFLMKKGTPLSLKIQPKMDRITTTLREFFTGINMIRAFNNQDFEEQRTNQTFKNYAERMSKVNQIFAWITPVAFLLMGVVYASLLWFGGNLVAVGTLQIGTVTAVIEYTLLTLAYLMIAAMVLVVIPRSVASLNRLQEVLSEEIEISDPHTEATIAYHPEKALICFDHVTFQYTETADPVLENVSFVIPKGKTTAIVGATGAGKSTLVKLLLRINEVTAGTISYSGTDIRSLSQQTIRQVISYVPQKAFLFSGTILSNLLMGNAKATTEEIRTALEISQSSEFIDSLPQGIESFVAQGGSNYSGGQKQRMCIARALIKPADVYIFDDSFSALDYKTDAALRAALHAQMSDKTLLIVAQRLSTIMNADNIIVLDEGRIVGQGTHADLLTTNSYYQDFAKSQGILPK</sequence>
<dbReference type="InterPro" id="IPR036640">
    <property type="entry name" value="ABC1_TM_sf"/>
</dbReference>
<keyword evidence="5" id="KW-0547">Nucleotide-binding</keyword>
<dbReference type="Proteomes" id="UP000013638">
    <property type="component" value="Unassembled WGS sequence"/>
</dbReference>
<dbReference type="PATRIC" id="fig|1169311.3.peg.1896"/>
<keyword evidence="4 9" id="KW-0812">Transmembrane</keyword>
<feature type="transmembrane region" description="Helical" evidence="9">
    <location>
        <begin position="55"/>
        <end position="86"/>
    </location>
</feature>
<evidence type="ECO:0000256" key="1">
    <source>
        <dbReference type="ARBA" id="ARBA00004651"/>
    </source>
</evidence>
<feature type="transmembrane region" description="Helical" evidence="9">
    <location>
        <begin position="155"/>
        <end position="174"/>
    </location>
</feature>
<dbReference type="Pfam" id="PF00664">
    <property type="entry name" value="ABC_membrane"/>
    <property type="match status" value="1"/>
</dbReference>
<evidence type="ECO:0000259" key="10">
    <source>
        <dbReference type="PROSITE" id="PS50893"/>
    </source>
</evidence>
<feature type="domain" description="ABC transmembrane type-1" evidence="11">
    <location>
        <begin position="16"/>
        <end position="298"/>
    </location>
</feature>
<evidence type="ECO:0000256" key="9">
    <source>
        <dbReference type="SAM" id="Phobius"/>
    </source>
</evidence>
<dbReference type="InterPro" id="IPR027417">
    <property type="entry name" value="P-loop_NTPase"/>
</dbReference>